<dbReference type="Pfam" id="PF11392">
    <property type="entry name" value="AllH"/>
    <property type="match status" value="1"/>
</dbReference>
<dbReference type="InterPro" id="IPR021530">
    <property type="entry name" value="AllH-like"/>
</dbReference>
<sequence>MTSQEVSDNLAMLVSVLLTEPRITGLHIDIESFLVTYLEKGTFVDSVGQHIEKLLTVLDTSGAAAIETELRYLLGRGKGLTPSGDDHLVGLLAIHAATGVVSETFIETIKLLLQSESLTTDIGKEYLLYAIQGKFSSSVVGLSSALTQKPDIYMLKPLLLELLDMGHSSGIDTIFGMLLGLLARRRKLE</sequence>
<dbReference type="Proteomes" id="UP001280629">
    <property type="component" value="Unassembled WGS sequence"/>
</dbReference>
<gene>
    <name evidence="1" type="ORF">QT716_07240</name>
</gene>
<organism evidence="1 2">
    <name type="scientific">Sporosarcina aquimarina</name>
    <dbReference type="NCBI Taxonomy" id="114975"/>
    <lineage>
        <taxon>Bacteria</taxon>
        <taxon>Bacillati</taxon>
        <taxon>Bacillota</taxon>
        <taxon>Bacilli</taxon>
        <taxon>Bacillales</taxon>
        <taxon>Caryophanaceae</taxon>
        <taxon>Sporosarcina</taxon>
    </lineage>
</organism>
<reference evidence="1 2" key="1">
    <citation type="submission" date="2023-06" db="EMBL/GenBank/DDBJ databases">
        <title>Sporosarcina sp. nov., isolated from Korean traditional fermented seafood 'Jeotgal'.</title>
        <authorList>
            <person name="Yang A.-I."/>
            <person name="Shin N.-R."/>
        </authorList>
    </citation>
    <scope>NUCLEOTIDE SEQUENCE [LARGE SCALE GENOMIC DNA]</scope>
    <source>
        <strain evidence="1 2">KCTC3840</strain>
    </source>
</reference>
<evidence type="ECO:0000313" key="2">
    <source>
        <dbReference type="Proteomes" id="UP001280629"/>
    </source>
</evidence>
<protein>
    <submittedName>
        <fullName evidence="1">DUF2877 domain-containing protein</fullName>
    </submittedName>
</protein>
<dbReference type="EMBL" id="JAUBDH010000004">
    <property type="protein sequence ID" value="MDW0109851.1"/>
    <property type="molecule type" value="Genomic_DNA"/>
</dbReference>
<evidence type="ECO:0000313" key="1">
    <source>
        <dbReference type="EMBL" id="MDW0109851.1"/>
    </source>
</evidence>
<keyword evidence="2" id="KW-1185">Reference proteome</keyword>
<proteinExistence type="predicted"/>
<comment type="caution">
    <text evidence="1">The sequence shown here is derived from an EMBL/GenBank/DDBJ whole genome shotgun (WGS) entry which is preliminary data.</text>
</comment>
<accession>A0ABU4FYP9</accession>
<name>A0ABU4FYP9_9BACL</name>